<dbReference type="Pfam" id="PF13966">
    <property type="entry name" value="zf-RVT"/>
    <property type="match status" value="1"/>
</dbReference>
<dbReference type="FunFam" id="1.50.10.20:FF:000011">
    <property type="entry name" value="Terpene cyclase/mutase family member"/>
    <property type="match status" value="1"/>
</dbReference>
<dbReference type="InterPro" id="IPR032696">
    <property type="entry name" value="SQ_cyclase_C"/>
</dbReference>
<organism evidence="8">
    <name type="scientific">Fagus sylvatica</name>
    <name type="common">Beechnut</name>
    <dbReference type="NCBI Taxonomy" id="28930"/>
    <lineage>
        <taxon>Eukaryota</taxon>
        <taxon>Viridiplantae</taxon>
        <taxon>Streptophyta</taxon>
        <taxon>Embryophyta</taxon>
        <taxon>Tracheophyta</taxon>
        <taxon>Spermatophyta</taxon>
        <taxon>Magnoliopsida</taxon>
        <taxon>eudicotyledons</taxon>
        <taxon>Gunneridae</taxon>
        <taxon>Pentapetalae</taxon>
        <taxon>rosids</taxon>
        <taxon>fabids</taxon>
        <taxon>Fagales</taxon>
        <taxon>Fagaceae</taxon>
        <taxon>Fagus</taxon>
    </lineage>
</organism>
<dbReference type="InterPro" id="IPR002365">
    <property type="entry name" value="Terpene_synthase_CS"/>
</dbReference>
<evidence type="ECO:0000313" key="8">
    <source>
        <dbReference type="EMBL" id="SPD18176.1"/>
    </source>
</evidence>
<dbReference type="SFLD" id="SFLDG01016">
    <property type="entry name" value="Prenyltransferase_Like_2"/>
    <property type="match status" value="1"/>
</dbReference>
<dbReference type="PANTHER" id="PTHR11764:SF19">
    <property type="entry name" value="TERPENE CYCLASE_MUTASE FAMILY MEMBER"/>
    <property type="match status" value="1"/>
</dbReference>
<comment type="similarity">
    <text evidence="1">Belongs to the terpene cyclase/mutase family.</text>
</comment>
<dbReference type="Gene3D" id="1.50.10.20">
    <property type="match status" value="2"/>
</dbReference>
<evidence type="ECO:0000256" key="1">
    <source>
        <dbReference type="ARBA" id="ARBA00009755"/>
    </source>
</evidence>
<dbReference type="Pfam" id="PF13243">
    <property type="entry name" value="SQHop_cyclase_C"/>
    <property type="match status" value="1"/>
</dbReference>
<dbReference type="InterPro" id="IPR032697">
    <property type="entry name" value="SQ_cyclase_N"/>
</dbReference>
<dbReference type="InterPro" id="IPR008930">
    <property type="entry name" value="Terpenoid_cyclase/PrenylTrfase"/>
</dbReference>
<dbReference type="GO" id="GO:0005811">
    <property type="term" value="C:lipid droplet"/>
    <property type="evidence" value="ECO:0007669"/>
    <property type="project" value="InterPro"/>
</dbReference>
<name>A0A2N9HW47_FAGSY</name>
<keyword evidence="3" id="KW-0413">Isomerase</keyword>
<dbReference type="GO" id="GO:0004523">
    <property type="term" value="F:RNA-DNA hybrid ribonuclease activity"/>
    <property type="evidence" value="ECO:0007669"/>
    <property type="project" value="InterPro"/>
</dbReference>
<evidence type="ECO:0000256" key="3">
    <source>
        <dbReference type="ARBA" id="ARBA00023235"/>
    </source>
</evidence>
<dbReference type="PROSITE" id="PS01074">
    <property type="entry name" value="TERPENE_SYNTHASES"/>
    <property type="match status" value="1"/>
</dbReference>
<dbReference type="GO" id="GO:0016104">
    <property type="term" value="P:triterpenoid biosynthetic process"/>
    <property type="evidence" value="ECO:0007669"/>
    <property type="project" value="InterPro"/>
</dbReference>
<feature type="domain" description="Reverse transcriptase zinc-binding" evidence="7">
    <location>
        <begin position="1"/>
        <end position="52"/>
    </location>
</feature>
<sequence length="965" mass="109813">MFMWRACSSSLPTKTNLFNRGVLSSSSCPVCQDEAETILHILWNCPYARSAWFNYPLHKFSNSLKVSVWSDVVEEVLKEQCKHTIEVFFTLAWMIWGHRNNVWLQKPSVAADCLGEKAMAYMEEYRAVLSKVEDSSSVMVHKWRPPPAPSVKLNFSTTLFRARNSVGMGAMIQNYRGEFMAGYCEEFPRLQDGLHSATAAMIKALQFSWEAGFQHIMVEFSNPHLLALIQSNDACLTEIGDHIDHIRSYSNFFTQLAFSVVSSSSNRATKLLAGYAKLRKENPCGPIPPPVKVKETEVVTEEAVITTLRRALSFYSSIQAHDGHWPAESAGPLFFLQPIVMALYITGGLNAMFSPAHQKEIIRYLYNHQNEDGGWGFHIEGHSTMFGTALSYIALRILGEGPEDGEDSAMAKGQKWILDHGGLVAIPSWGKFWVTVLGVYEWSGCNPLPPEFWLLPNIFPMHPGKMLCYCRLIYMPMSYLYGKRFVGPITGLVQSLRQELYNEPYHQINWNNARTTIAKEDLYYPHPLIQDMLWGVLHHVAEPILTRWPFSKLREKALEAAIGHVRYEDENSQYLCIGSVEKVLCLIARWVEDPNSEAYKRHLARLPDNYWVAEDGLKIQSFGCQMWDAGFAIQAILSCNLNEEFGPTLRKSHDFVKASQVRQNPSGDFKAMYRHISKGAWTFSMQDHGWQVSDCTAEGLKVAILFSQMSPDLVGEKMETERFYDAVNVILSLQSSNGGFPAWEPQRAYRWLEKFNPTEFFEDTLIEREYIECTSSAVQGLALFRKFYPKHRRTEIDSSISKAIQYIEDVQEPDGSWYGHWGICYTYGTWFAVGGLAACGRNYRNCPALRKACEFLLSKQLPNGGWGESYLSSQNKVWTNIEGNRANLVQTAWALLSLIDAGQIDPTPIHRGVKVLINSQMEDGDFPQQGITGVFMRNCTLNYSSYRNIFPIWALGEYRRRVLFA</sequence>
<evidence type="ECO:0000259" key="5">
    <source>
        <dbReference type="Pfam" id="PF13249"/>
    </source>
</evidence>
<evidence type="ECO:0000259" key="6">
    <source>
        <dbReference type="Pfam" id="PF13456"/>
    </source>
</evidence>
<protein>
    <recommendedName>
        <fullName evidence="9">Terpene cyclase/mutase family member</fullName>
    </recommendedName>
</protein>
<dbReference type="SUPFAM" id="SSF48239">
    <property type="entry name" value="Terpenoid cyclases/Protein prenyltransferases"/>
    <property type="match status" value="2"/>
</dbReference>
<feature type="domain" description="RNase H type-1" evidence="6">
    <location>
        <begin position="163"/>
        <end position="274"/>
    </location>
</feature>
<evidence type="ECO:0008006" key="9">
    <source>
        <dbReference type="Google" id="ProtNLM"/>
    </source>
</evidence>
<dbReference type="PANTHER" id="PTHR11764">
    <property type="entry name" value="TERPENE CYCLASE/MUTASE FAMILY MEMBER"/>
    <property type="match status" value="1"/>
</dbReference>
<keyword evidence="2" id="KW-0677">Repeat</keyword>
<dbReference type="Pfam" id="PF13249">
    <property type="entry name" value="SQHop_cyclase_N"/>
    <property type="match status" value="1"/>
</dbReference>
<feature type="domain" description="Squalene cyclase C-terminal" evidence="4">
    <location>
        <begin position="626"/>
        <end position="960"/>
    </location>
</feature>
<evidence type="ECO:0000256" key="2">
    <source>
        <dbReference type="ARBA" id="ARBA00022737"/>
    </source>
</evidence>
<dbReference type="GO" id="GO:0003676">
    <property type="term" value="F:nucleic acid binding"/>
    <property type="evidence" value="ECO:0007669"/>
    <property type="project" value="InterPro"/>
</dbReference>
<dbReference type="GO" id="GO:0031559">
    <property type="term" value="F:oxidosqualene cyclase activity"/>
    <property type="evidence" value="ECO:0007669"/>
    <property type="project" value="UniProtKB-ARBA"/>
</dbReference>
<dbReference type="InterPro" id="IPR002156">
    <property type="entry name" value="RNaseH_domain"/>
</dbReference>
<dbReference type="InterPro" id="IPR026960">
    <property type="entry name" value="RVT-Znf"/>
</dbReference>
<evidence type="ECO:0000259" key="4">
    <source>
        <dbReference type="Pfam" id="PF13243"/>
    </source>
</evidence>
<dbReference type="AlphaFoldDB" id="A0A2N9HW47"/>
<proteinExistence type="inferred from homology"/>
<dbReference type="NCBIfam" id="TIGR01787">
    <property type="entry name" value="squalene_cyclas"/>
    <property type="match status" value="1"/>
</dbReference>
<dbReference type="Pfam" id="PF13456">
    <property type="entry name" value="RVT_3"/>
    <property type="match status" value="1"/>
</dbReference>
<accession>A0A2N9HW47</accession>
<dbReference type="CDD" id="cd02892">
    <property type="entry name" value="SQCY_1"/>
    <property type="match status" value="1"/>
</dbReference>
<gene>
    <name evidence="8" type="ORF">FSB_LOCUS46058</name>
</gene>
<feature type="domain" description="Squalene cyclase N-terminal" evidence="5">
    <location>
        <begin position="309"/>
        <end position="571"/>
    </location>
</feature>
<dbReference type="EMBL" id="OIVN01004570">
    <property type="protein sequence ID" value="SPD18176.1"/>
    <property type="molecule type" value="Genomic_DNA"/>
</dbReference>
<reference evidence="8" key="1">
    <citation type="submission" date="2018-02" db="EMBL/GenBank/DDBJ databases">
        <authorList>
            <person name="Cohen D.B."/>
            <person name="Kent A.D."/>
        </authorList>
    </citation>
    <scope>NUCLEOTIDE SEQUENCE</scope>
</reference>
<evidence type="ECO:0000259" key="7">
    <source>
        <dbReference type="Pfam" id="PF13966"/>
    </source>
</evidence>
<dbReference type="InterPro" id="IPR018333">
    <property type="entry name" value="Squalene_cyclase"/>
</dbReference>